<evidence type="ECO:0000313" key="3">
    <source>
        <dbReference type="EMBL" id="KAH7376097.1"/>
    </source>
</evidence>
<protein>
    <submittedName>
        <fullName evidence="3">Uncharacterized protein</fullName>
    </submittedName>
</protein>
<keyword evidence="2" id="KW-0812">Transmembrane</keyword>
<dbReference type="EMBL" id="JAGPXD010000001">
    <property type="protein sequence ID" value="KAH7376097.1"/>
    <property type="molecule type" value="Genomic_DNA"/>
</dbReference>
<feature type="compositionally biased region" description="Pro residues" evidence="1">
    <location>
        <begin position="1"/>
        <end position="10"/>
    </location>
</feature>
<keyword evidence="4" id="KW-1185">Reference proteome</keyword>
<evidence type="ECO:0000313" key="4">
    <source>
        <dbReference type="Proteomes" id="UP000813385"/>
    </source>
</evidence>
<organism evidence="3 4">
    <name type="scientific">Plectosphaerella cucumerina</name>
    <dbReference type="NCBI Taxonomy" id="40658"/>
    <lineage>
        <taxon>Eukaryota</taxon>
        <taxon>Fungi</taxon>
        <taxon>Dikarya</taxon>
        <taxon>Ascomycota</taxon>
        <taxon>Pezizomycotina</taxon>
        <taxon>Sordariomycetes</taxon>
        <taxon>Hypocreomycetidae</taxon>
        <taxon>Glomerellales</taxon>
        <taxon>Plectosphaerellaceae</taxon>
        <taxon>Plectosphaerella</taxon>
    </lineage>
</organism>
<dbReference type="Proteomes" id="UP000813385">
    <property type="component" value="Unassembled WGS sequence"/>
</dbReference>
<feature type="region of interest" description="Disordered" evidence="1">
    <location>
        <begin position="47"/>
        <end position="67"/>
    </location>
</feature>
<keyword evidence="2" id="KW-1133">Transmembrane helix</keyword>
<feature type="region of interest" description="Disordered" evidence="1">
    <location>
        <begin position="1"/>
        <end position="25"/>
    </location>
</feature>
<accession>A0A8K0X8R2</accession>
<evidence type="ECO:0000256" key="1">
    <source>
        <dbReference type="SAM" id="MobiDB-lite"/>
    </source>
</evidence>
<comment type="caution">
    <text evidence="3">The sequence shown here is derived from an EMBL/GenBank/DDBJ whole genome shotgun (WGS) entry which is preliminary data.</text>
</comment>
<gene>
    <name evidence="3" type="ORF">B0T11DRAFT_271594</name>
</gene>
<sequence>MARPKVPPTPQKSNLSKSKTPCPYSPIFKHDYPSSLLLVARPRRPLLDDHGAPPRARRVRPPSDARVARARRPAVAVVVMVAAVMVVVVMRPSHGDDLLVVVVFAGAVESEAHLEGLGSEARGVMGDEVLVSVEGSERQSRLDQTVAERENAVCVWKTRNSTHPRTHAFEGPSPLLYPFA</sequence>
<feature type="transmembrane region" description="Helical" evidence="2">
    <location>
        <begin position="73"/>
        <end position="90"/>
    </location>
</feature>
<evidence type="ECO:0000256" key="2">
    <source>
        <dbReference type="SAM" id="Phobius"/>
    </source>
</evidence>
<dbReference type="AlphaFoldDB" id="A0A8K0X8R2"/>
<name>A0A8K0X8R2_9PEZI</name>
<reference evidence="3" key="1">
    <citation type="journal article" date="2021" name="Nat. Commun.">
        <title>Genetic determinants of endophytism in the Arabidopsis root mycobiome.</title>
        <authorList>
            <person name="Mesny F."/>
            <person name="Miyauchi S."/>
            <person name="Thiergart T."/>
            <person name="Pickel B."/>
            <person name="Atanasova L."/>
            <person name="Karlsson M."/>
            <person name="Huettel B."/>
            <person name="Barry K.W."/>
            <person name="Haridas S."/>
            <person name="Chen C."/>
            <person name="Bauer D."/>
            <person name="Andreopoulos W."/>
            <person name="Pangilinan J."/>
            <person name="LaButti K."/>
            <person name="Riley R."/>
            <person name="Lipzen A."/>
            <person name="Clum A."/>
            <person name="Drula E."/>
            <person name="Henrissat B."/>
            <person name="Kohler A."/>
            <person name="Grigoriev I.V."/>
            <person name="Martin F.M."/>
            <person name="Hacquard S."/>
        </authorList>
    </citation>
    <scope>NUCLEOTIDE SEQUENCE</scope>
    <source>
        <strain evidence="3">MPI-CAGE-AT-0016</strain>
    </source>
</reference>
<proteinExistence type="predicted"/>
<keyword evidence="2" id="KW-0472">Membrane</keyword>